<dbReference type="SUPFAM" id="SSF88697">
    <property type="entry name" value="PUA domain-like"/>
    <property type="match status" value="1"/>
</dbReference>
<dbReference type="InterPro" id="IPR029026">
    <property type="entry name" value="tRNA_m1G_MTases_N"/>
</dbReference>
<dbReference type="GO" id="GO:0005737">
    <property type="term" value="C:cytoplasm"/>
    <property type="evidence" value="ECO:0007669"/>
    <property type="project" value="UniProtKB-SubCell"/>
</dbReference>
<dbReference type="NCBIfam" id="TIGR00046">
    <property type="entry name" value="RsmE family RNA methyltransferase"/>
    <property type="match status" value="1"/>
</dbReference>
<evidence type="ECO:0000256" key="7">
    <source>
        <dbReference type="ARBA" id="ARBA00022603"/>
    </source>
</evidence>
<dbReference type="PANTHER" id="PTHR30027">
    <property type="entry name" value="RIBOSOMAL RNA SMALL SUBUNIT METHYLTRANSFERASE E"/>
    <property type="match status" value="1"/>
</dbReference>
<evidence type="ECO:0000313" key="15">
    <source>
        <dbReference type="EMBL" id="SHI00388.1"/>
    </source>
</evidence>
<evidence type="ECO:0000259" key="13">
    <source>
        <dbReference type="Pfam" id="PF04452"/>
    </source>
</evidence>
<dbReference type="CDD" id="cd18084">
    <property type="entry name" value="RsmE-like"/>
    <property type="match status" value="1"/>
</dbReference>
<dbReference type="PANTHER" id="PTHR30027:SF3">
    <property type="entry name" value="16S RRNA (URACIL(1498)-N(3))-METHYLTRANSFERASE"/>
    <property type="match status" value="1"/>
</dbReference>
<dbReference type="InterPro" id="IPR046887">
    <property type="entry name" value="RsmE_PUA-like"/>
</dbReference>
<dbReference type="Gene3D" id="3.40.1280.10">
    <property type="match status" value="1"/>
</dbReference>
<sequence length="253" mass="28698">MHKFFVDKSCFYDDCAEITGDDVKHIFKVLRLKEDDKVVINDCKGKEFLAIIKDINKQRILVDIEEEILDSRESALEVYLFQGLPKAAKMELIIQKTTELGVKEVIPVVTKRVLSSIKNIEGECKKLDRWNKIALEACKQSKRSVIPTIREITYFESVLKDLKGMDLVLVPYENAENYGIKKVVIDKCKGRDIKKIAILIGPEGGFEEEEIEILKDLNCEIVTLGPRILRTETAGMVAMSLIMYELGDIGGNV</sequence>
<evidence type="ECO:0000256" key="1">
    <source>
        <dbReference type="ARBA" id="ARBA00004496"/>
    </source>
</evidence>
<comment type="catalytic activity">
    <reaction evidence="11 12">
        <text>uridine(1498) in 16S rRNA + S-adenosyl-L-methionine = N(3)-methyluridine(1498) in 16S rRNA + S-adenosyl-L-homocysteine + H(+)</text>
        <dbReference type="Rhea" id="RHEA:42920"/>
        <dbReference type="Rhea" id="RHEA-COMP:10283"/>
        <dbReference type="Rhea" id="RHEA-COMP:10284"/>
        <dbReference type="ChEBI" id="CHEBI:15378"/>
        <dbReference type="ChEBI" id="CHEBI:57856"/>
        <dbReference type="ChEBI" id="CHEBI:59789"/>
        <dbReference type="ChEBI" id="CHEBI:65315"/>
        <dbReference type="ChEBI" id="CHEBI:74502"/>
        <dbReference type="EC" id="2.1.1.193"/>
    </reaction>
</comment>
<protein>
    <recommendedName>
        <fullName evidence="4 12">Ribosomal RNA small subunit methyltransferase E</fullName>
        <ecNumber evidence="3 12">2.1.1.193</ecNumber>
    </recommendedName>
</protein>
<dbReference type="InterPro" id="IPR046886">
    <property type="entry name" value="RsmE_MTase_dom"/>
</dbReference>
<evidence type="ECO:0000259" key="14">
    <source>
        <dbReference type="Pfam" id="PF20260"/>
    </source>
</evidence>
<evidence type="ECO:0000256" key="12">
    <source>
        <dbReference type="PIRNR" id="PIRNR015601"/>
    </source>
</evidence>
<keyword evidence="5 12" id="KW-0963">Cytoplasm</keyword>
<reference evidence="15 16" key="1">
    <citation type="submission" date="2016-11" db="EMBL/GenBank/DDBJ databases">
        <authorList>
            <person name="Jaros S."/>
            <person name="Januszkiewicz K."/>
            <person name="Wedrychowicz H."/>
        </authorList>
    </citation>
    <scope>NUCLEOTIDE SEQUENCE [LARGE SCALE GENOMIC DNA]</scope>
    <source>
        <strain evidence="15 16">DSM 8605</strain>
    </source>
</reference>
<dbReference type="Proteomes" id="UP000184447">
    <property type="component" value="Unassembled WGS sequence"/>
</dbReference>
<feature type="domain" description="Ribosomal RNA small subunit methyltransferase E PUA-like" evidence="14">
    <location>
        <begin position="18"/>
        <end position="65"/>
    </location>
</feature>
<dbReference type="Pfam" id="PF20260">
    <property type="entry name" value="PUA_4"/>
    <property type="match status" value="1"/>
</dbReference>
<dbReference type="PIRSF" id="PIRSF015601">
    <property type="entry name" value="MTase_slr0722"/>
    <property type="match status" value="1"/>
</dbReference>
<dbReference type="NCBIfam" id="NF008692">
    <property type="entry name" value="PRK11713.1-5"/>
    <property type="match status" value="1"/>
</dbReference>
<evidence type="ECO:0000256" key="4">
    <source>
        <dbReference type="ARBA" id="ARBA00013673"/>
    </source>
</evidence>
<keyword evidence="9 12" id="KW-0949">S-adenosyl-L-methionine</keyword>
<accession>A0A1M5XLG1</accession>
<evidence type="ECO:0000313" key="16">
    <source>
        <dbReference type="Proteomes" id="UP000184447"/>
    </source>
</evidence>
<keyword evidence="7 12" id="KW-0489">Methyltransferase</keyword>
<dbReference type="OrthoDB" id="9815641at2"/>
<dbReference type="InterPro" id="IPR006700">
    <property type="entry name" value="RsmE"/>
</dbReference>
<evidence type="ECO:0000256" key="3">
    <source>
        <dbReference type="ARBA" id="ARBA00012328"/>
    </source>
</evidence>
<dbReference type="InterPro" id="IPR029028">
    <property type="entry name" value="Alpha/beta_knot_MTases"/>
</dbReference>
<evidence type="ECO:0000256" key="9">
    <source>
        <dbReference type="ARBA" id="ARBA00022691"/>
    </source>
</evidence>
<evidence type="ECO:0000256" key="5">
    <source>
        <dbReference type="ARBA" id="ARBA00022490"/>
    </source>
</evidence>
<dbReference type="AlphaFoldDB" id="A0A1M5XLG1"/>
<dbReference type="EC" id="2.1.1.193" evidence="3 12"/>
<gene>
    <name evidence="15" type="ORF">SAMN02745207_03745</name>
</gene>
<organism evidence="15 16">
    <name type="scientific">Clostridium grantii DSM 8605</name>
    <dbReference type="NCBI Taxonomy" id="1121316"/>
    <lineage>
        <taxon>Bacteria</taxon>
        <taxon>Bacillati</taxon>
        <taxon>Bacillota</taxon>
        <taxon>Clostridia</taxon>
        <taxon>Eubacteriales</taxon>
        <taxon>Clostridiaceae</taxon>
        <taxon>Clostridium</taxon>
    </lineage>
</organism>
<dbReference type="Pfam" id="PF04452">
    <property type="entry name" value="Methyltrans_RNA"/>
    <property type="match status" value="1"/>
</dbReference>
<evidence type="ECO:0000256" key="6">
    <source>
        <dbReference type="ARBA" id="ARBA00022552"/>
    </source>
</evidence>
<dbReference type="STRING" id="1121316.SAMN02745207_03745"/>
<proteinExistence type="inferred from homology"/>
<dbReference type="SUPFAM" id="SSF75217">
    <property type="entry name" value="alpha/beta knot"/>
    <property type="match status" value="1"/>
</dbReference>
<dbReference type="GO" id="GO:0070042">
    <property type="term" value="F:rRNA (uridine-N3-)-methyltransferase activity"/>
    <property type="evidence" value="ECO:0007669"/>
    <property type="project" value="TreeGrafter"/>
</dbReference>
<evidence type="ECO:0000256" key="10">
    <source>
        <dbReference type="ARBA" id="ARBA00025699"/>
    </source>
</evidence>
<evidence type="ECO:0000256" key="2">
    <source>
        <dbReference type="ARBA" id="ARBA00005528"/>
    </source>
</evidence>
<keyword evidence="16" id="KW-1185">Reference proteome</keyword>
<keyword evidence="6 12" id="KW-0698">rRNA processing</keyword>
<feature type="domain" description="Ribosomal RNA small subunit methyltransferase E methyltransferase" evidence="13">
    <location>
        <begin position="73"/>
        <end position="243"/>
    </location>
</feature>
<comment type="function">
    <text evidence="10 12">Specifically methylates the N3 position of the uracil ring of uridine 1498 (m3U1498) in 16S rRNA. Acts on the fully assembled 30S ribosomal subunit.</text>
</comment>
<evidence type="ECO:0000256" key="8">
    <source>
        <dbReference type="ARBA" id="ARBA00022679"/>
    </source>
</evidence>
<comment type="subcellular location">
    <subcellularLocation>
        <location evidence="1 12">Cytoplasm</location>
    </subcellularLocation>
</comment>
<dbReference type="EMBL" id="FQXM01000031">
    <property type="protein sequence ID" value="SHI00388.1"/>
    <property type="molecule type" value="Genomic_DNA"/>
</dbReference>
<name>A0A1M5XLG1_9CLOT</name>
<evidence type="ECO:0000256" key="11">
    <source>
        <dbReference type="ARBA" id="ARBA00047944"/>
    </source>
</evidence>
<keyword evidence="8 12" id="KW-0808">Transferase</keyword>
<dbReference type="RefSeq" id="WP_073340571.1">
    <property type="nucleotide sequence ID" value="NZ_FQXM01000031.1"/>
</dbReference>
<dbReference type="GO" id="GO:0070475">
    <property type="term" value="P:rRNA base methylation"/>
    <property type="evidence" value="ECO:0007669"/>
    <property type="project" value="TreeGrafter"/>
</dbReference>
<dbReference type="InterPro" id="IPR015947">
    <property type="entry name" value="PUA-like_sf"/>
</dbReference>
<comment type="similarity">
    <text evidence="2 12">Belongs to the RNA methyltransferase RsmE family.</text>
</comment>